<dbReference type="Proteomes" id="UP000805193">
    <property type="component" value="Unassembled WGS sequence"/>
</dbReference>
<organism evidence="1 2">
    <name type="scientific">Ixodes persulcatus</name>
    <name type="common">Taiga tick</name>
    <dbReference type="NCBI Taxonomy" id="34615"/>
    <lineage>
        <taxon>Eukaryota</taxon>
        <taxon>Metazoa</taxon>
        <taxon>Ecdysozoa</taxon>
        <taxon>Arthropoda</taxon>
        <taxon>Chelicerata</taxon>
        <taxon>Arachnida</taxon>
        <taxon>Acari</taxon>
        <taxon>Parasitiformes</taxon>
        <taxon>Ixodida</taxon>
        <taxon>Ixodoidea</taxon>
        <taxon>Ixodidae</taxon>
        <taxon>Ixodinae</taxon>
        <taxon>Ixodes</taxon>
    </lineage>
</organism>
<accession>A0AC60PTI3</accession>
<comment type="caution">
    <text evidence="1">The sequence shown here is derived from an EMBL/GenBank/DDBJ whole genome shotgun (WGS) entry which is preliminary data.</text>
</comment>
<keyword evidence="2" id="KW-1185">Reference proteome</keyword>
<gene>
    <name evidence="1" type="ORF">HPB47_000371</name>
</gene>
<protein>
    <submittedName>
        <fullName evidence="1">Uncharacterized protein</fullName>
    </submittedName>
</protein>
<name>A0AC60PTI3_IXOPE</name>
<proteinExistence type="predicted"/>
<sequence length="62" mass="6655">GQTGPRVARCTPLAGLSARLEFQLVERRRPGRSILISVHGWRPPLTSRCSLSGGPPRAPPAL</sequence>
<evidence type="ECO:0000313" key="1">
    <source>
        <dbReference type="EMBL" id="KAG0423880.1"/>
    </source>
</evidence>
<reference evidence="1 2" key="1">
    <citation type="journal article" date="2020" name="Cell">
        <title>Large-Scale Comparative Analyses of Tick Genomes Elucidate Their Genetic Diversity and Vector Capacities.</title>
        <authorList>
            <consortium name="Tick Genome and Microbiome Consortium (TIGMIC)"/>
            <person name="Jia N."/>
            <person name="Wang J."/>
            <person name="Shi W."/>
            <person name="Du L."/>
            <person name="Sun Y."/>
            <person name="Zhan W."/>
            <person name="Jiang J.F."/>
            <person name="Wang Q."/>
            <person name="Zhang B."/>
            <person name="Ji P."/>
            <person name="Bell-Sakyi L."/>
            <person name="Cui X.M."/>
            <person name="Yuan T.T."/>
            <person name="Jiang B.G."/>
            <person name="Yang W.F."/>
            <person name="Lam T.T."/>
            <person name="Chang Q.C."/>
            <person name="Ding S.J."/>
            <person name="Wang X.J."/>
            <person name="Zhu J.G."/>
            <person name="Ruan X.D."/>
            <person name="Zhao L."/>
            <person name="Wei J.T."/>
            <person name="Ye R.Z."/>
            <person name="Que T.C."/>
            <person name="Du C.H."/>
            <person name="Zhou Y.H."/>
            <person name="Cheng J.X."/>
            <person name="Dai P.F."/>
            <person name="Guo W.B."/>
            <person name="Han X.H."/>
            <person name="Huang E.J."/>
            <person name="Li L.F."/>
            <person name="Wei W."/>
            <person name="Gao Y.C."/>
            <person name="Liu J.Z."/>
            <person name="Shao H.Z."/>
            <person name="Wang X."/>
            <person name="Wang C.C."/>
            <person name="Yang T.C."/>
            <person name="Huo Q.B."/>
            <person name="Li W."/>
            <person name="Chen H.Y."/>
            <person name="Chen S.E."/>
            <person name="Zhou L.G."/>
            <person name="Ni X.B."/>
            <person name="Tian J.H."/>
            <person name="Sheng Y."/>
            <person name="Liu T."/>
            <person name="Pan Y.S."/>
            <person name="Xia L.Y."/>
            <person name="Li J."/>
            <person name="Zhao F."/>
            <person name="Cao W.C."/>
        </authorList>
    </citation>
    <scope>NUCLEOTIDE SEQUENCE [LARGE SCALE GENOMIC DNA]</scope>
    <source>
        <strain evidence="1">Iper-2018</strain>
    </source>
</reference>
<evidence type="ECO:0000313" key="2">
    <source>
        <dbReference type="Proteomes" id="UP000805193"/>
    </source>
</evidence>
<dbReference type="EMBL" id="JABSTQ010010044">
    <property type="protein sequence ID" value="KAG0423880.1"/>
    <property type="molecule type" value="Genomic_DNA"/>
</dbReference>
<feature type="non-terminal residue" evidence="1">
    <location>
        <position position="1"/>
    </location>
</feature>